<evidence type="ECO:0000313" key="3">
    <source>
        <dbReference type="Proteomes" id="UP000242450"/>
    </source>
</evidence>
<protein>
    <submittedName>
        <fullName evidence="2">Uncharacterized protein</fullName>
    </submittedName>
</protein>
<gene>
    <name evidence="2" type="ORF">Celaphus_00012090</name>
</gene>
<sequence>MYCNLCSVQRGPFTRAPLLPSPHLPGKVRNPPEVRSSGGRGGSSGDGETGTSPPRPQLPGDAAEPPEKVCKLPAGAARTPGHLGGGRAGALGASSLPGPKPAAATSCRAAHRRWWARAPGNEGASPSEGTWLSLQAWKARQWRGSPRLHSCSRLLPPSGFRWHHYLFPTAAPNDSSRLRRGCSSQDTAAEPSSPPDSPRNSSKLFR</sequence>
<comment type="caution">
    <text evidence="2">The sequence shown here is derived from an EMBL/GenBank/DDBJ whole genome shotgun (WGS) entry which is preliminary data.</text>
</comment>
<name>A0A212CLG7_CEREH</name>
<evidence type="ECO:0000313" key="2">
    <source>
        <dbReference type="EMBL" id="OWK06770.1"/>
    </source>
</evidence>
<feature type="non-terminal residue" evidence="2">
    <location>
        <position position="206"/>
    </location>
</feature>
<dbReference type="EMBL" id="MKHE01000018">
    <property type="protein sequence ID" value="OWK06770.1"/>
    <property type="molecule type" value="Genomic_DNA"/>
</dbReference>
<reference evidence="2 3" key="1">
    <citation type="journal article" date="2018" name="Mol. Genet. Genomics">
        <title>The red deer Cervus elaphus genome CerEla1.0: sequencing, annotating, genes, and chromosomes.</title>
        <authorList>
            <person name="Bana N.A."/>
            <person name="Nyiri A."/>
            <person name="Nagy J."/>
            <person name="Frank K."/>
            <person name="Nagy T."/>
            <person name="Steger V."/>
            <person name="Schiller M."/>
            <person name="Lakatos P."/>
            <person name="Sugar L."/>
            <person name="Horn P."/>
            <person name="Barta E."/>
            <person name="Orosz L."/>
        </authorList>
    </citation>
    <scope>NUCLEOTIDE SEQUENCE [LARGE SCALE GENOMIC DNA]</scope>
    <source>
        <strain evidence="2">Hungarian</strain>
    </source>
</reference>
<evidence type="ECO:0000256" key="1">
    <source>
        <dbReference type="SAM" id="MobiDB-lite"/>
    </source>
</evidence>
<dbReference type="AlphaFoldDB" id="A0A212CLG7"/>
<dbReference type="OrthoDB" id="10601569at2759"/>
<feature type="region of interest" description="Disordered" evidence="1">
    <location>
        <begin position="170"/>
        <end position="206"/>
    </location>
</feature>
<accession>A0A212CLG7</accession>
<organism evidence="2 3">
    <name type="scientific">Cervus elaphus hippelaphus</name>
    <name type="common">European red deer</name>
    <dbReference type="NCBI Taxonomy" id="46360"/>
    <lineage>
        <taxon>Eukaryota</taxon>
        <taxon>Metazoa</taxon>
        <taxon>Chordata</taxon>
        <taxon>Craniata</taxon>
        <taxon>Vertebrata</taxon>
        <taxon>Euteleostomi</taxon>
        <taxon>Mammalia</taxon>
        <taxon>Eutheria</taxon>
        <taxon>Laurasiatheria</taxon>
        <taxon>Artiodactyla</taxon>
        <taxon>Ruminantia</taxon>
        <taxon>Pecora</taxon>
        <taxon>Cervidae</taxon>
        <taxon>Cervinae</taxon>
        <taxon>Cervus</taxon>
    </lineage>
</organism>
<proteinExistence type="predicted"/>
<keyword evidence="3" id="KW-1185">Reference proteome</keyword>
<feature type="compositionally biased region" description="Gly residues" evidence="1">
    <location>
        <begin position="38"/>
        <end position="48"/>
    </location>
</feature>
<feature type="region of interest" description="Disordered" evidence="1">
    <location>
        <begin position="14"/>
        <end position="104"/>
    </location>
</feature>
<dbReference type="Proteomes" id="UP000242450">
    <property type="component" value="Chromosome 18"/>
</dbReference>